<organism evidence="9 10">
    <name type="scientific">Actinomycetospora lemnae</name>
    <dbReference type="NCBI Taxonomy" id="3019891"/>
    <lineage>
        <taxon>Bacteria</taxon>
        <taxon>Bacillati</taxon>
        <taxon>Actinomycetota</taxon>
        <taxon>Actinomycetes</taxon>
        <taxon>Pseudonocardiales</taxon>
        <taxon>Pseudonocardiaceae</taxon>
        <taxon>Actinomycetospora</taxon>
    </lineage>
</organism>
<evidence type="ECO:0000256" key="5">
    <source>
        <dbReference type="ARBA" id="ARBA00023010"/>
    </source>
</evidence>
<dbReference type="Proteomes" id="UP001300763">
    <property type="component" value="Unassembled WGS sequence"/>
</dbReference>
<dbReference type="Pfam" id="PF00902">
    <property type="entry name" value="TatC"/>
    <property type="match status" value="1"/>
</dbReference>
<name>A0ABT5SUE9_9PSEU</name>
<comment type="subunit">
    <text evidence="7">The Tat system comprises two distinct complexes: a TatABC complex, containing multiple copies of TatA, TatB and TatC subunits, and a separate TatA complex, containing only TatA subunits. Substrates initially bind to the TatABC complex, which probably triggers association of the separate TatA complex to form the active translocon.</text>
</comment>
<dbReference type="HAMAP" id="MF_00902">
    <property type="entry name" value="TatC"/>
    <property type="match status" value="1"/>
</dbReference>
<keyword evidence="10" id="KW-1185">Reference proteome</keyword>
<accession>A0ABT5SUE9</accession>
<feature type="transmembrane region" description="Helical" evidence="7">
    <location>
        <begin position="143"/>
        <end position="169"/>
    </location>
</feature>
<evidence type="ECO:0000256" key="2">
    <source>
        <dbReference type="ARBA" id="ARBA00022692"/>
    </source>
</evidence>
<dbReference type="PANTHER" id="PTHR30371:SF0">
    <property type="entry name" value="SEC-INDEPENDENT PROTEIN TRANSLOCASE PROTEIN TATC, CHLOROPLASTIC-RELATED"/>
    <property type="match status" value="1"/>
</dbReference>
<evidence type="ECO:0000313" key="9">
    <source>
        <dbReference type="EMBL" id="MDD7966478.1"/>
    </source>
</evidence>
<keyword evidence="7" id="KW-1003">Cell membrane</keyword>
<keyword evidence="5 7" id="KW-0811">Translocation</keyword>
<feature type="transmembrane region" description="Helical" evidence="7">
    <location>
        <begin position="225"/>
        <end position="243"/>
    </location>
</feature>
<reference evidence="9 10" key="1">
    <citation type="submission" date="2023-02" db="EMBL/GenBank/DDBJ databases">
        <title>Genome sequencing required for Actinomycetospora new species description.</title>
        <authorList>
            <person name="Saimee Y."/>
            <person name="Duangmal K."/>
        </authorList>
    </citation>
    <scope>NUCLEOTIDE SEQUENCE [LARGE SCALE GENOMIC DNA]</scope>
    <source>
        <strain evidence="9 10">DW7H6</strain>
    </source>
</reference>
<sequence length="304" mass="33029">MTTLTRPWAQRCRRWWPGRRRRDPEATMSVLDHLLELRRRLAWALAALAVGTVAGFVWYENGVLGVPSLGSLLIEPYCSLPPSARAGLGGTDCRLLATGPFDQFLLRVKVAATAGVVLSAPGWLGQLWAFVTPGLRRHERRGAVVFISTASLLFAGGAVVAYLVVAQALRFLLGIGNSVQTTALRGDEYYSLVLSLMVVFGVGFLTPLVVVMLNRVGVVSYQRLASWRRGMVFGAFLFAGIATPGGDPISMAVLGVALCVLLELAVQVCRLHDRRRARRDPGWDDLPDDEVSPLPDPTPPSNGR</sequence>
<dbReference type="NCBIfam" id="TIGR00945">
    <property type="entry name" value="tatC"/>
    <property type="match status" value="1"/>
</dbReference>
<evidence type="ECO:0000313" key="10">
    <source>
        <dbReference type="Proteomes" id="UP001300763"/>
    </source>
</evidence>
<evidence type="ECO:0000256" key="4">
    <source>
        <dbReference type="ARBA" id="ARBA00022989"/>
    </source>
</evidence>
<keyword evidence="2 7" id="KW-0812">Transmembrane</keyword>
<dbReference type="RefSeq" id="WP_274200991.1">
    <property type="nucleotide sequence ID" value="NZ_JAQZAO010000005.1"/>
</dbReference>
<comment type="caution">
    <text evidence="9">The sequence shown here is derived from an EMBL/GenBank/DDBJ whole genome shotgun (WGS) entry which is preliminary data.</text>
</comment>
<evidence type="ECO:0000256" key="8">
    <source>
        <dbReference type="SAM" id="MobiDB-lite"/>
    </source>
</evidence>
<feature type="compositionally biased region" description="Pro residues" evidence="8">
    <location>
        <begin position="294"/>
        <end position="304"/>
    </location>
</feature>
<comment type="similarity">
    <text evidence="7">Belongs to the TatC family.</text>
</comment>
<proteinExistence type="inferred from homology"/>
<keyword evidence="6 7" id="KW-0472">Membrane</keyword>
<dbReference type="EMBL" id="JAQZAO010000005">
    <property type="protein sequence ID" value="MDD7966478.1"/>
    <property type="molecule type" value="Genomic_DNA"/>
</dbReference>
<comment type="subcellular location">
    <subcellularLocation>
        <location evidence="7">Cell membrane</location>
        <topology evidence="7">Multi-pass membrane protein</topology>
    </subcellularLocation>
    <subcellularLocation>
        <location evidence="1">Membrane</location>
        <topology evidence="1">Multi-pass membrane protein</topology>
    </subcellularLocation>
</comment>
<gene>
    <name evidence="7 9" type="primary">tatC</name>
    <name evidence="9" type="ORF">PGB27_14145</name>
</gene>
<keyword evidence="7" id="KW-0813">Transport</keyword>
<feature type="transmembrane region" description="Helical" evidence="7">
    <location>
        <begin position="110"/>
        <end position="131"/>
    </location>
</feature>
<keyword evidence="3 7" id="KW-0653">Protein transport</keyword>
<protein>
    <recommendedName>
        <fullName evidence="7">Sec-independent protein translocase protein TatC</fullName>
    </recommendedName>
</protein>
<evidence type="ECO:0000256" key="1">
    <source>
        <dbReference type="ARBA" id="ARBA00004141"/>
    </source>
</evidence>
<evidence type="ECO:0000256" key="3">
    <source>
        <dbReference type="ARBA" id="ARBA00022927"/>
    </source>
</evidence>
<evidence type="ECO:0000256" key="7">
    <source>
        <dbReference type="HAMAP-Rule" id="MF_00902"/>
    </source>
</evidence>
<feature type="transmembrane region" description="Helical" evidence="7">
    <location>
        <begin position="189"/>
        <end position="213"/>
    </location>
</feature>
<feature type="region of interest" description="Disordered" evidence="8">
    <location>
        <begin position="280"/>
        <end position="304"/>
    </location>
</feature>
<keyword evidence="4 7" id="KW-1133">Transmembrane helix</keyword>
<feature type="transmembrane region" description="Helical" evidence="7">
    <location>
        <begin position="41"/>
        <end position="59"/>
    </location>
</feature>
<evidence type="ECO:0000256" key="6">
    <source>
        <dbReference type="ARBA" id="ARBA00023136"/>
    </source>
</evidence>
<feature type="transmembrane region" description="Helical" evidence="7">
    <location>
        <begin position="249"/>
        <end position="269"/>
    </location>
</feature>
<comment type="function">
    <text evidence="7">Part of the twin-arginine translocation (Tat) system that transports large folded proteins containing a characteristic twin-arginine motif in their signal peptide across membranes. Together with TatB, TatC is part of a receptor directly interacting with Tat signal peptides.</text>
</comment>
<dbReference type="PRINTS" id="PR01840">
    <property type="entry name" value="TATCFAMILY"/>
</dbReference>
<dbReference type="PANTHER" id="PTHR30371">
    <property type="entry name" value="SEC-INDEPENDENT PROTEIN TRANSLOCASE PROTEIN TATC"/>
    <property type="match status" value="1"/>
</dbReference>
<dbReference type="InterPro" id="IPR002033">
    <property type="entry name" value="TatC"/>
</dbReference>